<keyword evidence="6 7" id="KW-0472">Membrane</keyword>
<dbReference type="EMBL" id="BMZR01000004">
    <property type="protein sequence ID" value="GHD35449.1"/>
    <property type="molecule type" value="Genomic_DNA"/>
</dbReference>
<evidence type="ECO:0000256" key="5">
    <source>
        <dbReference type="ARBA" id="ARBA00022989"/>
    </source>
</evidence>
<keyword evidence="5 7" id="KW-1133">Transmembrane helix</keyword>
<evidence type="ECO:0000256" key="6">
    <source>
        <dbReference type="ARBA" id="ARBA00023136"/>
    </source>
</evidence>
<dbReference type="RefSeq" id="WP_189585750.1">
    <property type="nucleotide sequence ID" value="NZ_BMZR01000004.1"/>
</dbReference>
<feature type="transmembrane region" description="Helical" evidence="7">
    <location>
        <begin position="155"/>
        <end position="174"/>
    </location>
</feature>
<keyword evidence="4 7" id="KW-0812">Transmembrane</keyword>
<protein>
    <submittedName>
        <fullName evidence="8">FUSC family protein</fullName>
    </submittedName>
</protein>
<evidence type="ECO:0000256" key="3">
    <source>
        <dbReference type="ARBA" id="ARBA00022475"/>
    </source>
</evidence>
<gene>
    <name evidence="8" type="ORF">GCM10016272_21590</name>
</gene>
<evidence type="ECO:0000256" key="2">
    <source>
        <dbReference type="ARBA" id="ARBA00022448"/>
    </source>
</evidence>
<accession>A0ABQ3GU84</accession>
<dbReference type="PANTHER" id="PTHR30509">
    <property type="entry name" value="P-HYDROXYBENZOIC ACID EFFLUX PUMP SUBUNIT-RELATED"/>
    <property type="match status" value="1"/>
</dbReference>
<dbReference type="Proteomes" id="UP000610203">
    <property type="component" value="Unassembled WGS sequence"/>
</dbReference>
<feature type="transmembrane region" description="Helical" evidence="7">
    <location>
        <begin position="78"/>
        <end position="94"/>
    </location>
</feature>
<dbReference type="InterPro" id="IPR006726">
    <property type="entry name" value="PHBA_efflux_AaeB/fusaric-R"/>
</dbReference>
<keyword evidence="3" id="KW-1003">Cell membrane</keyword>
<evidence type="ECO:0000313" key="8">
    <source>
        <dbReference type="EMBL" id="GHD35449.1"/>
    </source>
</evidence>
<sequence length="407" mass="45210">MKPTLYQHVTAPFIEPYVRYQHADVLHAIRLGTAIILALLVNKVTNFPHGEWTTITVFIILGLLQYQGAIYTKAKERILGTLFGIGTAFGVLWFNQNAGAWLWVDYALIGLLSGIIGYLAVRKLGYTGLLTGITMLMIVSDLGNNSIGQDGIYRALNILLGTGVAVAVTLILPLKSTLMWRFLLSSNLDACSSLYAGVGHHIDATEGGVDGTTDDSVQKLNPVAFSIEEVPVDRALVTALQKINKRLLAVRPHIAATASESGIEKETLETIQRTHRNIIGTIDLLLSAAPRLANIEIDEENHVLLIHYQHELTQAMHHMAAVLRSPSDEVFRPITRIAVSEYPSVQHLAFEWQGYFWLTQTLQTQLQQLSDLLQTTKPHWFAASGLGYQRREQRRIKEHGGETDLHL</sequence>
<feature type="transmembrane region" description="Helical" evidence="7">
    <location>
        <begin position="52"/>
        <end position="71"/>
    </location>
</feature>
<evidence type="ECO:0000256" key="4">
    <source>
        <dbReference type="ARBA" id="ARBA00022692"/>
    </source>
</evidence>
<comment type="subcellular location">
    <subcellularLocation>
        <location evidence="1">Cell membrane</location>
        <topology evidence="1">Multi-pass membrane protein</topology>
    </subcellularLocation>
</comment>
<keyword evidence="2" id="KW-0813">Transport</keyword>
<comment type="caution">
    <text evidence="8">The sequence shown here is derived from an EMBL/GenBank/DDBJ whole genome shotgun (WGS) entry which is preliminary data.</text>
</comment>
<reference evidence="9" key="1">
    <citation type="journal article" date="2019" name="Int. J. Syst. Evol. Microbiol.">
        <title>The Global Catalogue of Microorganisms (GCM) 10K type strain sequencing project: providing services to taxonomists for standard genome sequencing and annotation.</title>
        <authorList>
            <consortium name="The Broad Institute Genomics Platform"/>
            <consortium name="The Broad Institute Genome Sequencing Center for Infectious Disease"/>
            <person name="Wu L."/>
            <person name="Ma J."/>
        </authorList>
    </citation>
    <scope>NUCLEOTIDE SEQUENCE [LARGE SCALE GENOMIC DNA]</scope>
    <source>
        <strain evidence="9">KCTC 42280</strain>
    </source>
</reference>
<name>A0ABQ3GU84_9GAMM</name>
<evidence type="ECO:0000256" key="7">
    <source>
        <dbReference type="SAM" id="Phobius"/>
    </source>
</evidence>
<dbReference type="PANTHER" id="PTHR30509:SF9">
    <property type="entry name" value="MULTIDRUG RESISTANCE PROTEIN MDTO"/>
    <property type="match status" value="1"/>
</dbReference>
<dbReference type="Pfam" id="PF04632">
    <property type="entry name" value="FUSC"/>
    <property type="match status" value="1"/>
</dbReference>
<evidence type="ECO:0000313" key="9">
    <source>
        <dbReference type="Proteomes" id="UP000610203"/>
    </source>
</evidence>
<feature type="transmembrane region" description="Helical" evidence="7">
    <location>
        <begin position="100"/>
        <end position="119"/>
    </location>
</feature>
<proteinExistence type="predicted"/>
<evidence type="ECO:0000256" key="1">
    <source>
        <dbReference type="ARBA" id="ARBA00004651"/>
    </source>
</evidence>
<keyword evidence="9" id="KW-1185">Reference proteome</keyword>
<organism evidence="8 9">
    <name type="scientific">Psychrobacter glaciei</name>
    <dbReference type="NCBI Taxonomy" id="619771"/>
    <lineage>
        <taxon>Bacteria</taxon>
        <taxon>Pseudomonadati</taxon>
        <taxon>Pseudomonadota</taxon>
        <taxon>Gammaproteobacteria</taxon>
        <taxon>Moraxellales</taxon>
        <taxon>Moraxellaceae</taxon>
        <taxon>Psychrobacter</taxon>
    </lineage>
</organism>